<dbReference type="CDD" id="cd00383">
    <property type="entry name" value="trans_reg_C"/>
    <property type="match status" value="1"/>
</dbReference>
<evidence type="ECO:0000313" key="10">
    <source>
        <dbReference type="EMBL" id="MDF0602209.1"/>
    </source>
</evidence>
<dbReference type="Gene3D" id="1.10.10.10">
    <property type="entry name" value="Winged helix-like DNA-binding domain superfamily/Winged helix DNA-binding domain"/>
    <property type="match status" value="1"/>
</dbReference>
<dbReference type="InterPro" id="IPR001789">
    <property type="entry name" value="Sig_transdc_resp-reg_receiver"/>
</dbReference>
<keyword evidence="3" id="KW-0805">Transcription regulation</keyword>
<dbReference type="InterPro" id="IPR036388">
    <property type="entry name" value="WH-like_DNA-bd_sf"/>
</dbReference>
<dbReference type="RefSeq" id="WP_275568340.1">
    <property type="nucleotide sequence ID" value="NZ_JARGYC010000044.1"/>
</dbReference>
<keyword evidence="2" id="KW-0902">Two-component regulatory system</keyword>
<comment type="caution">
    <text evidence="10">The sequence shown here is derived from an EMBL/GenBank/DDBJ whole genome shotgun (WGS) entry which is preliminary data.</text>
</comment>
<gene>
    <name evidence="10" type="ORF">P1J78_15825</name>
</gene>
<sequence length="237" mass="26602">MYHVLCLYESDEDQQFVADALDSYGLKTTCVGCSAKEQALMQSVDFDLFILDIRHLDGSGLDLIPQIRRQNGKAGIIILTAIDDETDRVLGLELGADDFLVSPISARELLARAKAILRRTRPQESPGATGVPWAQSGEIVFHGLVLRPNARSLREQRSAQPVELTNAEFDVLSVLAQHRNRAMTRDEILHAIRGSEWEANDRFVDGIVSRLRRKLYAERGREEQIKTIRGVGYMLTD</sequence>
<dbReference type="PANTHER" id="PTHR48111">
    <property type="entry name" value="REGULATOR OF RPOS"/>
    <property type="match status" value="1"/>
</dbReference>
<dbReference type="PANTHER" id="PTHR48111:SF4">
    <property type="entry name" value="DNA-BINDING DUAL TRANSCRIPTIONAL REGULATOR OMPR"/>
    <property type="match status" value="1"/>
</dbReference>
<dbReference type="EMBL" id="JARGYC010000044">
    <property type="protein sequence ID" value="MDF0602209.1"/>
    <property type="molecule type" value="Genomic_DNA"/>
</dbReference>
<evidence type="ECO:0000256" key="2">
    <source>
        <dbReference type="ARBA" id="ARBA00023012"/>
    </source>
</evidence>
<evidence type="ECO:0000256" key="6">
    <source>
        <dbReference type="PROSITE-ProRule" id="PRU00169"/>
    </source>
</evidence>
<accession>A0AAE3NTL9</accession>
<evidence type="ECO:0000256" key="4">
    <source>
        <dbReference type="ARBA" id="ARBA00023125"/>
    </source>
</evidence>
<proteinExistence type="predicted"/>
<keyword evidence="1 6" id="KW-0597">Phosphoprotein</keyword>
<dbReference type="SMART" id="SM00448">
    <property type="entry name" value="REC"/>
    <property type="match status" value="1"/>
</dbReference>
<dbReference type="InterPro" id="IPR011006">
    <property type="entry name" value="CheY-like_superfamily"/>
</dbReference>
<feature type="modified residue" description="4-aspartylphosphate" evidence="6">
    <location>
        <position position="52"/>
    </location>
</feature>
<feature type="DNA-binding region" description="OmpR/PhoB-type" evidence="7">
    <location>
        <begin position="136"/>
        <end position="237"/>
    </location>
</feature>
<dbReference type="Gene3D" id="6.10.250.690">
    <property type="match status" value="1"/>
</dbReference>
<evidence type="ECO:0000313" key="11">
    <source>
        <dbReference type="Proteomes" id="UP001220964"/>
    </source>
</evidence>
<keyword evidence="4 7" id="KW-0238">DNA-binding</keyword>
<dbReference type="SMART" id="SM00862">
    <property type="entry name" value="Trans_reg_C"/>
    <property type="match status" value="1"/>
</dbReference>
<dbReference type="PROSITE" id="PS51755">
    <property type="entry name" value="OMPR_PHOB"/>
    <property type="match status" value="1"/>
</dbReference>
<dbReference type="InterPro" id="IPR016032">
    <property type="entry name" value="Sig_transdc_resp-reg_C-effctor"/>
</dbReference>
<feature type="domain" description="OmpR/PhoB-type" evidence="9">
    <location>
        <begin position="136"/>
        <end position="237"/>
    </location>
</feature>
<evidence type="ECO:0000259" key="8">
    <source>
        <dbReference type="PROSITE" id="PS50110"/>
    </source>
</evidence>
<keyword evidence="11" id="KW-1185">Reference proteome</keyword>
<evidence type="ECO:0000256" key="1">
    <source>
        <dbReference type="ARBA" id="ARBA00022553"/>
    </source>
</evidence>
<dbReference type="GO" id="GO:0006355">
    <property type="term" value="P:regulation of DNA-templated transcription"/>
    <property type="evidence" value="ECO:0007669"/>
    <property type="project" value="InterPro"/>
</dbReference>
<name>A0AAE3NTL9_9RHOB</name>
<evidence type="ECO:0000256" key="7">
    <source>
        <dbReference type="PROSITE-ProRule" id="PRU01091"/>
    </source>
</evidence>
<dbReference type="Pfam" id="PF00072">
    <property type="entry name" value="Response_reg"/>
    <property type="match status" value="1"/>
</dbReference>
<evidence type="ECO:0000256" key="5">
    <source>
        <dbReference type="ARBA" id="ARBA00023163"/>
    </source>
</evidence>
<protein>
    <submittedName>
        <fullName evidence="10">Response regulator transcription factor</fullName>
    </submittedName>
</protein>
<dbReference type="Proteomes" id="UP001220964">
    <property type="component" value="Unassembled WGS sequence"/>
</dbReference>
<dbReference type="Gene3D" id="3.40.50.2300">
    <property type="match status" value="1"/>
</dbReference>
<feature type="domain" description="Response regulatory" evidence="8">
    <location>
        <begin position="3"/>
        <end position="117"/>
    </location>
</feature>
<dbReference type="GO" id="GO:0032993">
    <property type="term" value="C:protein-DNA complex"/>
    <property type="evidence" value="ECO:0007669"/>
    <property type="project" value="TreeGrafter"/>
</dbReference>
<organism evidence="10 11">
    <name type="scientific">Psychromarinibacter sediminicola</name>
    <dbReference type="NCBI Taxonomy" id="3033385"/>
    <lineage>
        <taxon>Bacteria</taxon>
        <taxon>Pseudomonadati</taxon>
        <taxon>Pseudomonadota</taxon>
        <taxon>Alphaproteobacteria</taxon>
        <taxon>Rhodobacterales</taxon>
        <taxon>Paracoccaceae</taxon>
        <taxon>Psychromarinibacter</taxon>
    </lineage>
</organism>
<dbReference type="SUPFAM" id="SSF46894">
    <property type="entry name" value="C-terminal effector domain of the bipartite response regulators"/>
    <property type="match status" value="1"/>
</dbReference>
<dbReference type="PROSITE" id="PS50110">
    <property type="entry name" value="RESPONSE_REGULATORY"/>
    <property type="match status" value="1"/>
</dbReference>
<dbReference type="InterPro" id="IPR039420">
    <property type="entry name" value="WalR-like"/>
</dbReference>
<dbReference type="GO" id="GO:0005829">
    <property type="term" value="C:cytosol"/>
    <property type="evidence" value="ECO:0007669"/>
    <property type="project" value="TreeGrafter"/>
</dbReference>
<dbReference type="InterPro" id="IPR001867">
    <property type="entry name" value="OmpR/PhoB-type_DNA-bd"/>
</dbReference>
<dbReference type="Pfam" id="PF00486">
    <property type="entry name" value="Trans_reg_C"/>
    <property type="match status" value="1"/>
</dbReference>
<reference evidence="10" key="1">
    <citation type="submission" date="2023-03" db="EMBL/GenBank/DDBJ databases">
        <title>Multiphase analysis and comparison of six strains from genera Psychromarinibacter, Lutimaribacter, and Maritimibacter, including a novel species: Psychromarinibacter sediminicola sp. nov.</title>
        <authorList>
            <person name="Wang Y.-H."/>
            <person name="Ye M.-Q."/>
            <person name="Du Z.-J."/>
        </authorList>
    </citation>
    <scope>NUCLEOTIDE SEQUENCE</scope>
    <source>
        <strain evidence="10">C21-152</strain>
    </source>
</reference>
<evidence type="ECO:0000256" key="3">
    <source>
        <dbReference type="ARBA" id="ARBA00023015"/>
    </source>
</evidence>
<dbReference type="GO" id="GO:0000156">
    <property type="term" value="F:phosphorelay response regulator activity"/>
    <property type="evidence" value="ECO:0007669"/>
    <property type="project" value="TreeGrafter"/>
</dbReference>
<dbReference type="SUPFAM" id="SSF52172">
    <property type="entry name" value="CheY-like"/>
    <property type="match status" value="1"/>
</dbReference>
<dbReference type="GO" id="GO:0000976">
    <property type="term" value="F:transcription cis-regulatory region binding"/>
    <property type="evidence" value="ECO:0007669"/>
    <property type="project" value="TreeGrafter"/>
</dbReference>
<keyword evidence="5" id="KW-0804">Transcription</keyword>
<evidence type="ECO:0000259" key="9">
    <source>
        <dbReference type="PROSITE" id="PS51755"/>
    </source>
</evidence>
<dbReference type="AlphaFoldDB" id="A0AAE3NTL9"/>